<dbReference type="EMBL" id="JBHSZO010000034">
    <property type="protein sequence ID" value="MFC7220423.1"/>
    <property type="molecule type" value="Genomic_DNA"/>
</dbReference>
<dbReference type="InterPro" id="IPR050266">
    <property type="entry name" value="AB_hydrolase_sf"/>
</dbReference>
<dbReference type="PRINTS" id="PR00111">
    <property type="entry name" value="ABHYDROLASE"/>
</dbReference>
<dbReference type="PANTHER" id="PTHR43798">
    <property type="entry name" value="MONOACYLGLYCEROL LIPASE"/>
    <property type="match status" value="1"/>
</dbReference>
<proteinExistence type="predicted"/>
<sequence>MSRRMHVTEGPFAPPVARRELTVTSADGSRLHVEVHGPDDAPTVVLIHGWTCSTAFWAPVVRDLAADHRVVAYDQRGHGRSPAPGSSGGYSTTALADDLGAVLQATLRPGERAVLAGHSMGAMTLLAAADRPYLHERAAALLLCSTGASRLAGESQVIPLPGAGPRALAHRALLHSRLPLGPVNAVTRSVLHYATMGPGASREARNACAAIVHACPPKVRGAWGRVLAGLDLEAEVRRLRVPTAVIQGTADRLTPMVHARRIEAGLPENLGLAEQPGLGHMTPMEAPDVVSGSIRTLVKDYLPTTAASGAAVEEETA</sequence>
<accession>A0ABW2GI78</accession>
<dbReference type="PANTHER" id="PTHR43798:SF31">
    <property type="entry name" value="AB HYDROLASE SUPERFAMILY PROTEIN YCLE"/>
    <property type="match status" value="1"/>
</dbReference>
<dbReference type="InterPro" id="IPR029058">
    <property type="entry name" value="AB_hydrolase_fold"/>
</dbReference>
<comment type="caution">
    <text evidence="3">The sequence shown here is derived from an EMBL/GenBank/DDBJ whole genome shotgun (WGS) entry which is preliminary data.</text>
</comment>
<evidence type="ECO:0000259" key="2">
    <source>
        <dbReference type="Pfam" id="PF00561"/>
    </source>
</evidence>
<gene>
    <name evidence="3" type="ORF">ACFQLX_19980</name>
</gene>
<evidence type="ECO:0000313" key="3">
    <source>
        <dbReference type="EMBL" id="MFC7220423.1"/>
    </source>
</evidence>
<keyword evidence="1 3" id="KW-0378">Hydrolase</keyword>
<dbReference type="Pfam" id="PF00561">
    <property type="entry name" value="Abhydrolase_1"/>
    <property type="match status" value="1"/>
</dbReference>
<evidence type="ECO:0000313" key="4">
    <source>
        <dbReference type="Proteomes" id="UP001596413"/>
    </source>
</evidence>
<dbReference type="InterPro" id="IPR000073">
    <property type="entry name" value="AB_hydrolase_1"/>
</dbReference>
<keyword evidence="4" id="KW-1185">Reference proteome</keyword>
<organism evidence="3 4">
    <name type="scientific">Streptomyces polyrhachis</name>
    <dbReference type="NCBI Taxonomy" id="1282885"/>
    <lineage>
        <taxon>Bacteria</taxon>
        <taxon>Bacillati</taxon>
        <taxon>Actinomycetota</taxon>
        <taxon>Actinomycetes</taxon>
        <taxon>Kitasatosporales</taxon>
        <taxon>Streptomycetaceae</taxon>
        <taxon>Streptomyces</taxon>
    </lineage>
</organism>
<name>A0ABW2GI78_9ACTN</name>
<dbReference type="Proteomes" id="UP001596413">
    <property type="component" value="Unassembled WGS sequence"/>
</dbReference>
<reference evidence="4" key="1">
    <citation type="journal article" date="2019" name="Int. J. Syst. Evol. Microbiol.">
        <title>The Global Catalogue of Microorganisms (GCM) 10K type strain sequencing project: providing services to taxonomists for standard genome sequencing and annotation.</title>
        <authorList>
            <consortium name="The Broad Institute Genomics Platform"/>
            <consortium name="The Broad Institute Genome Sequencing Center for Infectious Disease"/>
            <person name="Wu L."/>
            <person name="Ma J."/>
        </authorList>
    </citation>
    <scope>NUCLEOTIDE SEQUENCE [LARGE SCALE GENOMIC DNA]</scope>
    <source>
        <strain evidence="4">CGMCC 1.13681</strain>
    </source>
</reference>
<dbReference type="GO" id="GO:0016787">
    <property type="term" value="F:hydrolase activity"/>
    <property type="evidence" value="ECO:0007669"/>
    <property type="project" value="UniProtKB-KW"/>
</dbReference>
<dbReference type="SUPFAM" id="SSF53474">
    <property type="entry name" value="alpha/beta-Hydrolases"/>
    <property type="match status" value="1"/>
</dbReference>
<evidence type="ECO:0000256" key="1">
    <source>
        <dbReference type="ARBA" id="ARBA00022801"/>
    </source>
</evidence>
<feature type="domain" description="AB hydrolase-1" evidence="2">
    <location>
        <begin position="42"/>
        <end position="285"/>
    </location>
</feature>
<dbReference type="Gene3D" id="3.40.50.1820">
    <property type="entry name" value="alpha/beta hydrolase"/>
    <property type="match status" value="1"/>
</dbReference>
<protein>
    <submittedName>
        <fullName evidence="3">Alpha/beta fold hydrolase</fullName>
    </submittedName>
</protein>
<dbReference type="RefSeq" id="WP_386417082.1">
    <property type="nucleotide sequence ID" value="NZ_JBHSZO010000034.1"/>
</dbReference>